<evidence type="ECO:0008006" key="4">
    <source>
        <dbReference type="Google" id="ProtNLM"/>
    </source>
</evidence>
<dbReference type="EMBL" id="RQTK01001394">
    <property type="protein sequence ID" value="RUS70499.1"/>
    <property type="molecule type" value="Genomic_DNA"/>
</dbReference>
<dbReference type="Proteomes" id="UP000271974">
    <property type="component" value="Unassembled WGS sequence"/>
</dbReference>
<name>A0A3S0ZM00_ELYCH</name>
<organism evidence="2 3">
    <name type="scientific">Elysia chlorotica</name>
    <name type="common">Eastern emerald elysia</name>
    <name type="synonym">Sea slug</name>
    <dbReference type="NCBI Taxonomy" id="188477"/>
    <lineage>
        <taxon>Eukaryota</taxon>
        <taxon>Metazoa</taxon>
        <taxon>Spiralia</taxon>
        <taxon>Lophotrochozoa</taxon>
        <taxon>Mollusca</taxon>
        <taxon>Gastropoda</taxon>
        <taxon>Heterobranchia</taxon>
        <taxon>Euthyneura</taxon>
        <taxon>Panpulmonata</taxon>
        <taxon>Sacoglossa</taxon>
        <taxon>Placobranchoidea</taxon>
        <taxon>Plakobranchidae</taxon>
        <taxon>Elysia</taxon>
    </lineage>
</organism>
<dbReference type="CDD" id="cd19757">
    <property type="entry name" value="Bbox1"/>
    <property type="match status" value="1"/>
</dbReference>
<feature type="non-terminal residue" evidence="2">
    <location>
        <position position="1"/>
    </location>
</feature>
<gene>
    <name evidence="2" type="ORF">EGW08_021739</name>
</gene>
<feature type="non-terminal residue" evidence="2">
    <location>
        <position position="118"/>
    </location>
</feature>
<proteinExistence type="predicted"/>
<dbReference type="AlphaFoldDB" id="A0A3S0ZM00"/>
<evidence type="ECO:0000256" key="1">
    <source>
        <dbReference type="SAM" id="MobiDB-lite"/>
    </source>
</evidence>
<evidence type="ECO:0000313" key="2">
    <source>
        <dbReference type="EMBL" id="RUS70499.1"/>
    </source>
</evidence>
<sequence>GVGVEGGDADRDKTATAGTGRSSSSNNSGNDNNYTCTQCQPEEQVATVADIHQTQPDPEVTEVKAVAYCLNCDEFLCTACRERHVIEAETCSHRTQPVDKYDPELSPRSPRALAQEHG</sequence>
<feature type="compositionally biased region" description="Low complexity" evidence="1">
    <location>
        <begin position="22"/>
        <end position="33"/>
    </location>
</feature>
<feature type="region of interest" description="Disordered" evidence="1">
    <location>
        <begin position="1"/>
        <end position="37"/>
    </location>
</feature>
<accession>A0A3S0ZM00</accession>
<feature type="compositionally biased region" description="Basic and acidic residues" evidence="1">
    <location>
        <begin position="92"/>
        <end position="105"/>
    </location>
</feature>
<evidence type="ECO:0000313" key="3">
    <source>
        <dbReference type="Proteomes" id="UP000271974"/>
    </source>
</evidence>
<feature type="region of interest" description="Disordered" evidence="1">
    <location>
        <begin position="92"/>
        <end position="118"/>
    </location>
</feature>
<comment type="caution">
    <text evidence="2">The sequence shown here is derived from an EMBL/GenBank/DDBJ whole genome shotgun (WGS) entry which is preliminary data.</text>
</comment>
<keyword evidence="3" id="KW-1185">Reference proteome</keyword>
<protein>
    <recommendedName>
        <fullName evidence="4">B box-type domain-containing protein</fullName>
    </recommendedName>
</protein>
<reference evidence="2 3" key="1">
    <citation type="submission" date="2019-01" db="EMBL/GenBank/DDBJ databases">
        <title>A draft genome assembly of the solar-powered sea slug Elysia chlorotica.</title>
        <authorList>
            <person name="Cai H."/>
            <person name="Li Q."/>
            <person name="Fang X."/>
            <person name="Li J."/>
            <person name="Curtis N.E."/>
            <person name="Altenburger A."/>
            <person name="Shibata T."/>
            <person name="Feng M."/>
            <person name="Maeda T."/>
            <person name="Schwartz J.A."/>
            <person name="Shigenobu S."/>
            <person name="Lundholm N."/>
            <person name="Nishiyama T."/>
            <person name="Yang H."/>
            <person name="Hasebe M."/>
            <person name="Li S."/>
            <person name="Pierce S.K."/>
            <person name="Wang J."/>
        </authorList>
    </citation>
    <scope>NUCLEOTIDE SEQUENCE [LARGE SCALE GENOMIC DNA]</scope>
    <source>
        <strain evidence="2">EC2010</strain>
        <tissue evidence="2">Whole organism of an adult</tissue>
    </source>
</reference>